<keyword evidence="15" id="KW-1185">Reference proteome</keyword>
<feature type="domain" description="Peptidase S8 pro-domain" evidence="13">
    <location>
        <begin position="20"/>
        <end position="94"/>
    </location>
</feature>
<keyword evidence="9" id="KW-0325">Glycoprotein</keyword>
<evidence type="ECO:0000256" key="4">
    <source>
        <dbReference type="ARBA" id="ARBA00022729"/>
    </source>
</evidence>
<keyword evidence="2" id="KW-0645">Protease</keyword>
<keyword evidence="6" id="KW-0720">Serine protease</keyword>
<keyword evidence="4" id="KW-0732">Signal</keyword>
<dbReference type="Gene3D" id="3.40.50.200">
    <property type="entry name" value="Peptidase S8/S53 domain"/>
    <property type="match status" value="1"/>
</dbReference>
<dbReference type="InterPro" id="IPR038466">
    <property type="entry name" value="S8_pro-domain_sf"/>
</dbReference>
<comment type="caution">
    <text evidence="10">Lacks conserved residue(s) required for the propagation of feature annotation.</text>
</comment>
<feature type="region of interest" description="Disordered" evidence="11">
    <location>
        <begin position="148"/>
        <end position="171"/>
    </location>
</feature>
<keyword evidence="3" id="KW-0165">Cleavage on pair of basic residues</keyword>
<sequence>MFIYVLLSVLNLCEPLYHHQFALHLPSGNADELAHKHGFINHGQIGNLKHFYLFSHPHVSKRSVNTSLSYVNQLKNDPQVRWVMQQRELRRTKRDHASRPVMRQSNLPTFPDPLFKEQWYLNGGAADGLDMNVGYAWRKGYTGKGVDPAASTDINGNDTDPTPQDNGDNKHGTRCAGEVAAVAYNRYCGVGIAYNASIGGVRMLDGLVNDAVEAQALSFNTHHIDIYSASWGPEDDGKTVDGPGPLARSVYKRGYKW</sequence>
<evidence type="ECO:0000256" key="1">
    <source>
        <dbReference type="ARBA" id="ARBA00005325"/>
    </source>
</evidence>
<keyword evidence="5" id="KW-0378">Hydrolase</keyword>
<reference evidence="14 15" key="1">
    <citation type="submission" date="2017-07" db="EMBL/GenBank/DDBJ databases">
        <authorList>
            <person name="Talla V."/>
            <person name="Backstrom N."/>
        </authorList>
    </citation>
    <scope>NUCLEOTIDE SEQUENCE [LARGE SCALE GENOMIC DNA]</scope>
</reference>
<dbReference type="PROSITE" id="PS00137">
    <property type="entry name" value="SUBTILASE_HIS"/>
    <property type="match status" value="1"/>
</dbReference>
<evidence type="ECO:0008006" key="16">
    <source>
        <dbReference type="Google" id="ProtNLM"/>
    </source>
</evidence>
<evidence type="ECO:0000256" key="8">
    <source>
        <dbReference type="ARBA" id="ARBA00023157"/>
    </source>
</evidence>
<dbReference type="Pfam" id="PF00082">
    <property type="entry name" value="Peptidase_S8"/>
    <property type="match status" value="1"/>
</dbReference>
<evidence type="ECO:0000256" key="7">
    <source>
        <dbReference type="ARBA" id="ARBA00023145"/>
    </source>
</evidence>
<dbReference type="GO" id="GO:0004252">
    <property type="term" value="F:serine-type endopeptidase activity"/>
    <property type="evidence" value="ECO:0007669"/>
    <property type="project" value="InterPro"/>
</dbReference>
<dbReference type="AlphaFoldDB" id="A0A5E4R1K9"/>
<organism evidence="14 15">
    <name type="scientific">Leptidea sinapis</name>
    <dbReference type="NCBI Taxonomy" id="189913"/>
    <lineage>
        <taxon>Eukaryota</taxon>
        <taxon>Metazoa</taxon>
        <taxon>Ecdysozoa</taxon>
        <taxon>Arthropoda</taxon>
        <taxon>Hexapoda</taxon>
        <taxon>Insecta</taxon>
        <taxon>Pterygota</taxon>
        <taxon>Neoptera</taxon>
        <taxon>Endopterygota</taxon>
        <taxon>Lepidoptera</taxon>
        <taxon>Glossata</taxon>
        <taxon>Ditrysia</taxon>
        <taxon>Papilionoidea</taxon>
        <taxon>Pieridae</taxon>
        <taxon>Dismorphiinae</taxon>
        <taxon>Leptidea</taxon>
    </lineage>
</organism>
<dbReference type="Proteomes" id="UP000324832">
    <property type="component" value="Unassembled WGS sequence"/>
</dbReference>
<accession>A0A5E4R1K9</accession>
<dbReference type="PANTHER" id="PTHR42884">
    <property type="entry name" value="PROPROTEIN CONVERTASE SUBTILISIN/KEXIN-RELATED"/>
    <property type="match status" value="1"/>
</dbReference>
<dbReference type="FunFam" id="3.30.70.850:FF:000001">
    <property type="entry name" value="Proprotein convertase subtilisin/kexin type 5"/>
    <property type="match status" value="1"/>
</dbReference>
<dbReference type="InterPro" id="IPR022398">
    <property type="entry name" value="Peptidase_S8_His-AS"/>
</dbReference>
<evidence type="ECO:0000313" key="14">
    <source>
        <dbReference type="EMBL" id="VVD04237.1"/>
    </source>
</evidence>
<dbReference type="SUPFAM" id="SSF52743">
    <property type="entry name" value="Subtilisin-like"/>
    <property type="match status" value="1"/>
</dbReference>
<dbReference type="EMBL" id="FZQP02006848">
    <property type="protein sequence ID" value="VVD04237.1"/>
    <property type="molecule type" value="Genomic_DNA"/>
</dbReference>
<evidence type="ECO:0000256" key="10">
    <source>
        <dbReference type="PROSITE-ProRule" id="PRU01240"/>
    </source>
</evidence>
<dbReference type="Gene3D" id="3.30.70.850">
    <property type="entry name" value="Peptidase S8, pro-domain"/>
    <property type="match status" value="1"/>
</dbReference>
<evidence type="ECO:0000256" key="2">
    <source>
        <dbReference type="ARBA" id="ARBA00022670"/>
    </source>
</evidence>
<evidence type="ECO:0000256" key="5">
    <source>
        <dbReference type="ARBA" id="ARBA00022801"/>
    </source>
</evidence>
<keyword evidence="8" id="KW-1015">Disulfide bond</keyword>
<dbReference type="GO" id="GO:0000139">
    <property type="term" value="C:Golgi membrane"/>
    <property type="evidence" value="ECO:0007669"/>
    <property type="project" value="TreeGrafter"/>
</dbReference>
<gene>
    <name evidence="14" type="ORF">LSINAPIS_LOCUS14038</name>
</gene>
<dbReference type="PROSITE" id="PS51892">
    <property type="entry name" value="SUBTILASE"/>
    <property type="match status" value="1"/>
</dbReference>
<evidence type="ECO:0000256" key="3">
    <source>
        <dbReference type="ARBA" id="ARBA00022685"/>
    </source>
</evidence>
<dbReference type="InterPro" id="IPR000209">
    <property type="entry name" value="Peptidase_S8/S53_dom"/>
</dbReference>
<evidence type="ECO:0000256" key="6">
    <source>
        <dbReference type="ARBA" id="ARBA00022825"/>
    </source>
</evidence>
<evidence type="ECO:0000313" key="15">
    <source>
        <dbReference type="Proteomes" id="UP000324832"/>
    </source>
</evidence>
<dbReference type="GO" id="GO:0016485">
    <property type="term" value="P:protein processing"/>
    <property type="evidence" value="ECO:0007669"/>
    <property type="project" value="TreeGrafter"/>
</dbReference>
<dbReference type="GO" id="GO:0005802">
    <property type="term" value="C:trans-Golgi network"/>
    <property type="evidence" value="ECO:0007669"/>
    <property type="project" value="TreeGrafter"/>
</dbReference>
<evidence type="ECO:0000256" key="9">
    <source>
        <dbReference type="ARBA" id="ARBA00023180"/>
    </source>
</evidence>
<evidence type="ECO:0000259" key="13">
    <source>
        <dbReference type="Pfam" id="PF16470"/>
    </source>
</evidence>
<evidence type="ECO:0000259" key="12">
    <source>
        <dbReference type="Pfam" id="PF00082"/>
    </source>
</evidence>
<dbReference type="PANTHER" id="PTHR42884:SF23">
    <property type="entry name" value="FURIN-LIKE PROTEASE 2"/>
    <property type="match status" value="1"/>
</dbReference>
<evidence type="ECO:0000256" key="11">
    <source>
        <dbReference type="SAM" id="MobiDB-lite"/>
    </source>
</evidence>
<feature type="compositionally biased region" description="Polar residues" evidence="11">
    <location>
        <begin position="152"/>
        <end position="166"/>
    </location>
</feature>
<dbReference type="Pfam" id="PF16470">
    <property type="entry name" value="S8_pro-domain"/>
    <property type="match status" value="1"/>
</dbReference>
<dbReference type="SUPFAM" id="SSF54897">
    <property type="entry name" value="Protease propeptides/inhibitors"/>
    <property type="match status" value="1"/>
</dbReference>
<name>A0A5E4R1K9_9NEOP</name>
<dbReference type="InterPro" id="IPR032815">
    <property type="entry name" value="S8_pro-domain"/>
</dbReference>
<proteinExistence type="inferred from homology"/>
<feature type="domain" description="Peptidase S8/S53" evidence="12">
    <location>
        <begin position="147"/>
        <end position="252"/>
    </location>
</feature>
<comment type="similarity">
    <text evidence="1">Belongs to the peptidase S8 family. Furin subfamily.</text>
</comment>
<dbReference type="InterPro" id="IPR036852">
    <property type="entry name" value="Peptidase_S8/S53_dom_sf"/>
</dbReference>
<keyword evidence="7" id="KW-0865">Zymogen</keyword>
<protein>
    <recommendedName>
        <fullName evidence="16">Peptidase S8/S53 domain-containing protein</fullName>
    </recommendedName>
</protein>